<evidence type="ECO:0000313" key="1">
    <source>
        <dbReference type="EMBL" id="KAJ7570882.1"/>
    </source>
</evidence>
<protein>
    <submittedName>
        <fullName evidence="1">Uncharacterized protein</fullName>
    </submittedName>
</protein>
<proteinExistence type="predicted"/>
<comment type="caution">
    <text evidence="1">The sequence shown here is derived from an EMBL/GenBank/DDBJ whole genome shotgun (WGS) entry which is preliminary data.</text>
</comment>
<dbReference type="EMBL" id="CM055092">
    <property type="protein sequence ID" value="KAJ7570882.1"/>
    <property type="molecule type" value="Genomic_DNA"/>
</dbReference>
<keyword evidence="2" id="KW-1185">Reference proteome</keyword>
<organism evidence="1 2">
    <name type="scientific">Diphasiastrum complanatum</name>
    <name type="common">Issler's clubmoss</name>
    <name type="synonym">Lycopodium complanatum</name>
    <dbReference type="NCBI Taxonomy" id="34168"/>
    <lineage>
        <taxon>Eukaryota</taxon>
        <taxon>Viridiplantae</taxon>
        <taxon>Streptophyta</taxon>
        <taxon>Embryophyta</taxon>
        <taxon>Tracheophyta</taxon>
        <taxon>Lycopodiopsida</taxon>
        <taxon>Lycopodiales</taxon>
        <taxon>Lycopodiaceae</taxon>
        <taxon>Lycopodioideae</taxon>
        <taxon>Diphasiastrum</taxon>
    </lineage>
</organism>
<sequence length="169" mass="18914">MGKSARWLKKIFGVKKSSKSPLKEKSGMKGNDEDQVIASKSSNGVQSVAKAPTQQKVRKELVEAVEVVPHLITSRAEDQRFMQVKQEPRKTTVAATVEPVTSHPLPPIPDIQPSLHKSPYHETENVERKAAIKIQTAFRGYLVISTRPSLQCAMSLYTLGHGKLWRFRN</sequence>
<accession>A0ACC2EWM3</accession>
<dbReference type="Proteomes" id="UP001162992">
    <property type="component" value="Chromosome 1"/>
</dbReference>
<evidence type="ECO:0000313" key="2">
    <source>
        <dbReference type="Proteomes" id="UP001162992"/>
    </source>
</evidence>
<gene>
    <name evidence="1" type="ORF">O6H91_01G137600</name>
</gene>
<reference evidence="2" key="1">
    <citation type="journal article" date="2024" name="Proc. Natl. Acad. Sci. U.S.A.">
        <title>Extraordinary preservation of gene collinearity over three hundred million years revealed in homosporous lycophytes.</title>
        <authorList>
            <person name="Li C."/>
            <person name="Wickell D."/>
            <person name="Kuo L.Y."/>
            <person name="Chen X."/>
            <person name="Nie B."/>
            <person name="Liao X."/>
            <person name="Peng D."/>
            <person name="Ji J."/>
            <person name="Jenkins J."/>
            <person name="Williams M."/>
            <person name="Shu S."/>
            <person name="Plott C."/>
            <person name="Barry K."/>
            <person name="Rajasekar S."/>
            <person name="Grimwood J."/>
            <person name="Han X."/>
            <person name="Sun S."/>
            <person name="Hou Z."/>
            <person name="He W."/>
            <person name="Dai G."/>
            <person name="Sun C."/>
            <person name="Schmutz J."/>
            <person name="Leebens-Mack J.H."/>
            <person name="Li F.W."/>
            <person name="Wang L."/>
        </authorList>
    </citation>
    <scope>NUCLEOTIDE SEQUENCE [LARGE SCALE GENOMIC DNA]</scope>
    <source>
        <strain evidence="2">cv. PW_Plant_1</strain>
    </source>
</reference>
<name>A0ACC2EWM3_DIPCM</name>